<organism evidence="1 2">
    <name type="scientific">Desertifilum tharense IPPAS B-1220</name>
    <dbReference type="NCBI Taxonomy" id="1781255"/>
    <lineage>
        <taxon>Bacteria</taxon>
        <taxon>Bacillati</taxon>
        <taxon>Cyanobacteriota</taxon>
        <taxon>Cyanophyceae</taxon>
        <taxon>Desertifilales</taxon>
        <taxon>Desertifilaceae</taxon>
        <taxon>Desertifilum</taxon>
    </lineage>
</organism>
<gene>
    <name evidence="1" type="ORF">BH720_019770</name>
</gene>
<dbReference type="EMBL" id="CP182909">
    <property type="protein sequence ID" value="XPM62110.1"/>
    <property type="molecule type" value="Genomic_DNA"/>
</dbReference>
<accession>A0ACD5GMR7</accession>
<protein>
    <submittedName>
        <fullName evidence="1">Hpt domain-containing protein</fullName>
    </submittedName>
</protein>
<reference evidence="1 2" key="1">
    <citation type="journal article" date="2016" name="Genome Announc.">
        <title>Draft Genome Sequence of the Thermotolerant Cyanobacterium Desertifilum sp. IPPAS B-1220.</title>
        <authorList>
            <person name="Mironov K.S."/>
            <person name="Sinetova M.A."/>
            <person name="Bolatkhan K."/>
            <person name="Zayadan B.K."/>
            <person name="Ustinova V.V."/>
            <person name="Kupriyanova E.V."/>
            <person name="Skrypnik A.N."/>
            <person name="Gogoleva N.E."/>
            <person name="Gogolev Y.V."/>
            <person name="Los D.A."/>
        </authorList>
    </citation>
    <scope>NUCLEOTIDE SEQUENCE [LARGE SCALE GENOMIC DNA]</scope>
    <source>
        <strain evidence="1 2">IPPAS B-1220</strain>
    </source>
</reference>
<sequence>MKICKRRSLNQIFLLYIEQPHTLKSSSASFGATHLVQRCQEIEQLTRFSPELVDNSQQLALIQSQVAALVAEYERVKIALQRIR</sequence>
<proteinExistence type="predicted"/>
<keyword evidence="2" id="KW-1185">Reference proteome</keyword>
<dbReference type="Proteomes" id="UP000095472">
    <property type="component" value="Chromosome"/>
</dbReference>
<evidence type="ECO:0000313" key="1">
    <source>
        <dbReference type="EMBL" id="XPM62110.1"/>
    </source>
</evidence>
<evidence type="ECO:0000313" key="2">
    <source>
        <dbReference type="Proteomes" id="UP000095472"/>
    </source>
</evidence>
<name>A0ACD5GMR7_9CYAN</name>